<feature type="region of interest" description="Disordered" evidence="3">
    <location>
        <begin position="260"/>
        <end position="292"/>
    </location>
</feature>
<comment type="caution">
    <text evidence="4">The sequence shown here is derived from an EMBL/GenBank/DDBJ whole genome shotgun (WGS) entry which is preliminary data.</text>
</comment>
<evidence type="ECO:0000256" key="3">
    <source>
        <dbReference type="SAM" id="MobiDB-lite"/>
    </source>
</evidence>
<dbReference type="SUPFAM" id="SSF56601">
    <property type="entry name" value="beta-lactamase/transpeptidase-like"/>
    <property type="match status" value="1"/>
</dbReference>
<dbReference type="Proteomes" id="UP000239209">
    <property type="component" value="Unassembled WGS sequence"/>
</dbReference>
<sequence>MGILAGLILIVVAAGAVLVVRPGPVDGWLSADPTTAPTPAPTPEPTPTPVLVAAGTEGVAPTAEGIKAAISPLLLAPALGSRVNVSVVDGATGASLYERNADTMTTPASTTKLLTAATVLAARGPAHRIGTRAVAGARPGEVVLIGGGDPTLSVGADGQFPGAARLDRLAAQVKKALGGQQPTRVVIDTSLYAGPEVAPGWDGDVIGAGQVARIQALMTNAGRIEPVHHDVGGDPRFTDPALAAGRAFAKQLGLPAGAVSEGRAPVASPGSPASPSSAAPPGPLSPGSPLGEVKSPPVVHIVDWMLEQSDNVLAESMARQVAVAAGAEASFAGATKAVLAQLGELGLPSDEATLADASGLSRRNGISPKLLTGLLTLAASGEQPGLSSLFNGLPVAGWSGTLRTRFATPETNRVGQGLVRAKTGSLTGVNAIAGQVITRDGRLLLFAIMADATGASGAARQALDKIAAKLVTCGCQ</sequence>
<dbReference type="Pfam" id="PF02113">
    <property type="entry name" value="Peptidase_S13"/>
    <property type="match status" value="2"/>
</dbReference>
<name>A0A2T0S667_9ACTN</name>
<keyword evidence="2" id="KW-0378">Hydrolase</keyword>
<evidence type="ECO:0000256" key="1">
    <source>
        <dbReference type="ARBA" id="ARBA00006096"/>
    </source>
</evidence>
<dbReference type="InterPro" id="IPR000667">
    <property type="entry name" value="Peptidase_S13"/>
</dbReference>
<dbReference type="NCBIfam" id="TIGR00666">
    <property type="entry name" value="PBP4"/>
    <property type="match status" value="1"/>
</dbReference>
<dbReference type="GO" id="GO:0004185">
    <property type="term" value="F:serine-type carboxypeptidase activity"/>
    <property type="evidence" value="ECO:0007669"/>
    <property type="project" value="InterPro"/>
</dbReference>
<dbReference type="EMBL" id="PVZG01000007">
    <property type="protein sequence ID" value="PRY28918.1"/>
    <property type="molecule type" value="Genomic_DNA"/>
</dbReference>
<dbReference type="PRINTS" id="PR00922">
    <property type="entry name" value="DADACBPTASE3"/>
</dbReference>
<dbReference type="PANTHER" id="PTHR30023">
    <property type="entry name" value="D-ALANYL-D-ALANINE CARBOXYPEPTIDASE"/>
    <property type="match status" value="1"/>
</dbReference>
<reference evidence="4 5" key="1">
    <citation type="submission" date="2018-03" db="EMBL/GenBank/DDBJ databases">
        <title>Genomic Encyclopedia of Archaeal and Bacterial Type Strains, Phase II (KMG-II): from individual species to whole genera.</title>
        <authorList>
            <person name="Goeker M."/>
        </authorList>
    </citation>
    <scope>NUCLEOTIDE SEQUENCE [LARGE SCALE GENOMIC DNA]</scope>
    <source>
        <strain evidence="4 5">DSM 45348</strain>
    </source>
</reference>
<evidence type="ECO:0000313" key="4">
    <source>
        <dbReference type="EMBL" id="PRY28918.1"/>
    </source>
</evidence>
<feature type="compositionally biased region" description="Low complexity" evidence="3">
    <location>
        <begin position="267"/>
        <end position="277"/>
    </location>
</feature>
<keyword evidence="4" id="KW-0645">Protease</keyword>
<dbReference type="AlphaFoldDB" id="A0A2T0S667"/>
<organism evidence="4 5">
    <name type="scientific">Pseudosporangium ferrugineum</name>
    <dbReference type="NCBI Taxonomy" id="439699"/>
    <lineage>
        <taxon>Bacteria</taxon>
        <taxon>Bacillati</taxon>
        <taxon>Actinomycetota</taxon>
        <taxon>Actinomycetes</taxon>
        <taxon>Micromonosporales</taxon>
        <taxon>Micromonosporaceae</taxon>
        <taxon>Pseudosporangium</taxon>
    </lineage>
</organism>
<protein>
    <submittedName>
        <fullName evidence="4">D-alanyl-D-alanine carboxypeptidase/D-alanyl-D-alanine-endopeptidase (Penicillin-binding protein 4)</fullName>
    </submittedName>
</protein>
<dbReference type="RefSeq" id="WP_106127511.1">
    <property type="nucleotide sequence ID" value="NZ_PVZG01000007.1"/>
</dbReference>
<dbReference type="Gene3D" id="3.40.710.10">
    <property type="entry name" value="DD-peptidase/beta-lactamase superfamily"/>
    <property type="match status" value="2"/>
</dbReference>
<dbReference type="OrthoDB" id="56883at2"/>
<dbReference type="GO" id="GO:0006508">
    <property type="term" value="P:proteolysis"/>
    <property type="evidence" value="ECO:0007669"/>
    <property type="project" value="InterPro"/>
</dbReference>
<proteinExistence type="inferred from homology"/>
<keyword evidence="5" id="KW-1185">Reference proteome</keyword>
<comment type="similarity">
    <text evidence="1">Belongs to the peptidase S13 family.</text>
</comment>
<dbReference type="Gene3D" id="3.50.80.20">
    <property type="entry name" value="D-Ala-D-Ala carboxypeptidase C, peptidase S13"/>
    <property type="match status" value="1"/>
</dbReference>
<evidence type="ECO:0000313" key="5">
    <source>
        <dbReference type="Proteomes" id="UP000239209"/>
    </source>
</evidence>
<dbReference type="InterPro" id="IPR012338">
    <property type="entry name" value="Beta-lactam/transpept-like"/>
</dbReference>
<gene>
    <name evidence="4" type="ORF">CLV70_107223</name>
</gene>
<dbReference type="PANTHER" id="PTHR30023:SF0">
    <property type="entry name" value="PENICILLIN-SENSITIVE CARBOXYPEPTIDASE A"/>
    <property type="match status" value="1"/>
</dbReference>
<dbReference type="GO" id="GO:0000270">
    <property type="term" value="P:peptidoglycan metabolic process"/>
    <property type="evidence" value="ECO:0007669"/>
    <property type="project" value="TreeGrafter"/>
</dbReference>
<keyword evidence="4" id="KW-0121">Carboxypeptidase</keyword>
<evidence type="ECO:0000256" key="2">
    <source>
        <dbReference type="ARBA" id="ARBA00022801"/>
    </source>
</evidence>
<accession>A0A2T0S667</accession>